<keyword evidence="2" id="KW-0472">Membrane</keyword>
<keyword evidence="4" id="KW-1185">Reference proteome</keyword>
<keyword evidence="2" id="KW-0812">Transmembrane</keyword>
<feature type="region of interest" description="Disordered" evidence="1">
    <location>
        <begin position="1"/>
        <end position="21"/>
    </location>
</feature>
<proteinExistence type="predicted"/>
<comment type="caution">
    <text evidence="3">The sequence shown here is derived from an EMBL/GenBank/DDBJ whole genome shotgun (WGS) entry which is preliminary data.</text>
</comment>
<name>A0ABS1LDL1_9ACTN</name>
<gene>
    <name evidence="3" type="ORF">JI751_19360</name>
</gene>
<accession>A0ABS1LDL1</accession>
<evidence type="ECO:0000256" key="2">
    <source>
        <dbReference type="SAM" id="Phobius"/>
    </source>
</evidence>
<evidence type="ECO:0008006" key="5">
    <source>
        <dbReference type="Google" id="ProtNLM"/>
    </source>
</evidence>
<feature type="transmembrane region" description="Helical" evidence="2">
    <location>
        <begin position="41"/>
        <end position="72"/>
    </location>
</feature>
<evidence type="ECO:0000256" key="1">
    <source>
        <dbReference type="SAM" id="MobiDB-lite"/>
    </source>
</evidence>
<dbReference type="RefSeq" id="WP_201940304.1">
    <property type="nucleotide sequence ID" value="NZ_JAERSG010000007.1"/>
</dbReference>
<keyword evidence="2" id="KW-1133">Transmembrane helix</keyword>
<dbReference type="Proteomes" id="UP000636918">
    <property type="component" value="Unassembled WGS sequence"/>
</dbReference>
<dbReference type="EMBL" id="JAERSG010000007">
    <property type="protein sequence ID" value="MBL0749786.1"/>
    <property type="molecule type" value="Genomic_DNA"/>
</dbReference>
<organism evidence="3 4">
    <name type="scientific">Nocardioides baculatus</name>
    <dbReference type="NCBI Taxonomy" id="2801337"/>
    <lineage>
        <taxon>Bacteria</taxon>
        <taxon>Bacillati</taxon>
        <taxon>Actinomycetota</taxon>
        <taxon>Actinomycetes</taxon>
        <taxon>Propionibacteriales</taxon>
        <taxon>Nocardioidaceae</taxon>
        <taxon>Nocardioides</taxon>
    </lineage>
</organism>
<evidence type="ECO:0000313" key="3">
    <source>
        <dbReference type="EMBL" id="MBL0749786.1"/>
    </source>
</evidence>
<sequence>MADRALEKSGAGDNDAPRSDGGSSAPALLAWLKVEWHQPTLAFGAAVGLVSSAATGLTMAVLIAISVSATVLGSLRVFKRHSDVMTLTERLGTANDRVFELERELAGTQNLMKEMLWALLTLVRDEMQMGYDERISVYVHLEDLRAFQMLGRSSLNPDLARAGRTVYEDSVGVIGKTWTVKSEVVEGDLPPWSGDGRSYVAENMARFGLPEDKCRRLNMKSRSLIGVRYPADTAGSRPVGVLILESNSPDWATEARLEQLKQSTSWATLQAYLHSQRDELPLMSGAKGKGF</sequence>
<evidence type="ECO:0000313" key="4">
    <source>
        <dbReference type="Proteomes" id="UP000636918"/>
    </source>
</evidence>
<reference evidence="3 4" key="1">
    <citation type="submission" date="2021-01" db="EMBL/GenBank/DDBJ databases">
        <title>Genome seq and assembly of Nocardiodes sp. G10.</title>
        <authorList>
            <person name="Chhetri G."/>
        </authorList>
    </citation>
    <scope>NUCLEOTIDE SEQUENCE [LARGE SCALE GENOMIC DNA]</scope>
    <source>
        <strain evidence="3 4">G10</strain>
    </source>
</reference>
<protein>
    <recommendedName>
        <fullName evidence="5">GAF domain-containing protein</fullName>
    </recommendedName>
</protein>